<reference evidence="2" key="1">
    <citation type="submission" date="2007-07" db="EMBL/GenBank/DDBJ databases">
        <title>PCAP assembly of the Caenorhabditis remanei genome.</title>
        <authorList>
            <consortium name="The Caenorhabditis remanei Sequencing Consortium"/>
            <person name="Wilson R.K."/>
        </authorList>
    </citation>
    <scope>NUCLEOTIDE SEQUENCE [LARGE SCALE GENOMIC DNA]</scope>
    <source>
        <strain evidence="2">PB4641</strain>
    </source>
</reference>
<evidence type="ECO:0000256" key="1">
    <source>
        <dbReference type="SAM" id="MobiDB-lite"/>
    </source>
</evidence>
<dbReference type="InParanoid" id="E3MPM4"/>
<dbReference type="OrthoDB" id="6159439at2759"/>
<protein>
    <recommendedName>
        <fullName evidence="4">Homeobox domain-containing protein</fullName>
    </recommendedName>
</protein>
<dbReference type="EMBL" id="DS268463">
    <property type="protein sequence ID" value="EFP06556.1"/>
    <property type="molecule type" value="Genomic_DNA"/>
</dbReference>
<dbReference type="STRING" id="31234.E3MPM4"/>
<gene>
    <name evidence="2" type="ORF">CRE_08418</name>
</gene>
<dbReference type="eggNOG" id="KOG0849">
    <property type="taxonomic scope" value="Eukaryota"/>
</dbReference>
<keyword evidence="3" id="KW-1185">Reference proteome</keyword>
<feature type="compositionally biased region" description="Polar residues" evidence="1">
    <location>
        <begin position="14"/>
        <end position="24"/>
    </location>
</feature>
<evidence type="ECO:0008006" key="4">
    <source>
        <dbReference type="Google" id="ProtNLM"/>
    </source>
</evidence>
<accession>E3MPM4</accession>
<evidence type="ECO:0000313" key="3">
    <source>
        <dbReference type="Proteomes" id="UP000008281"/>
    </source>
</evidence>
<dbReference type="HOGENOM" id="CLU_2814881_0_0_1"/>
<feature type="region of interest" description="Disordered" evidence="1">
    <location>
        <begin position="1"/>
        <end position="45"/>
    </location>
</feature>
<dbReference type="Proteomes" id="UP000008281">
    <property type="component" value="Unassembled WGS sequence"/>
</dbReference>
<proteinExistence type="predicted"/>
<sequence>MFQPEPMASYDPSHVSTQHRNVWFSNRRAKRNKEKNLRNKSLFGTMDSSLSNKELTSTEGSVTGSNI</sequence>
<evidence type="ECO:0000313" key="2">
    <source>
        <dbReference type="EMBL" id="EFP06556.1"/>
    </source>
</evidence>
<organism evidence="3">
    <name type="scientific">Caenorhabditis remanei</name>
    <name type="common">Caenorhabditis vulgaris</name>
    <dbReference type="NCBI Taxonomy" id="31234"/>
    <lineage>
        <taxon>Eukaryota</taxon>
        <taxon>Metazoa</taxon>
        <taxon>Ecdysozoa</taxon>
        <taxon>Nematoda</taxon>
        <taxon>Chromadorea</taxon>
        <taxon>Rhabditida</taxon>
        <taxon>Rhabditina</taxon>
        <taxon>Rhabditomorpha</taxon>
        <taxon>Rhabditoidea</taxon>
        <taxon>Rhabditidae</taxon>
        <taxon>Peloderinae</taxon>
        <taxon>Caenorhabditis</taxon>
    </lineage>
</organism>
<dbReference type="AlphaFoldDB" id="E3MPM4"/>
<name>E3MPM4_CAERE</name>